<dbReference type="RefSeq" id="WP_057904137.1">
    <property type="nucleotide sequence ID" value="NZ_AZDA01000039.1"/>
</dbReference>
<feature type="transmembrane region" description="Helical" evidence="1">
    <location>
        <begin position="168"/>
        <end position="185"/>
    </location>
</feature>
<feature type="transmembrane region" description="Helical" evidence="1">
    <location>
        <begin position="140"/>
        <end position="156"/>
    </location>
</feature>
<sequence length="373" mass="42707">MTLLGNTFFWTFFFMIGFIASLEILEDVGPQFAERIFKHKIDAIWLIVGYVILIILFIRLLRLFGTTYTWTANALRNGALIYISTKLDHPKGLQVLLGATFLSFWPYWHFNIWSALGFAGTLGLLLLLQYWRHWIHQKNWHLCLTLVVTSVIFWSFDMLSYGYALDETIGVTSCFIVVMLLAHSYDHLLRYRKQQTHELVYDTQHDALTGSRSLKKFTSDFSRYHHLSLKGQVPAVHLVMIDIDHFKQINDTYGHLIGNDVLQAFVQNCEGYLDTIPFPCTLYRTGGEEFSIIIAGGATEREAQQIIAGYRMQLKQFFVKTPTQNIQITVSAGITKITAKDAENKAVIARADANLYQAKRAGRNRVVTDTETS</sequence>
<dbReference type="STRING" id="1423726.FC07_GL002278"/>
<dbReference type="CDD" id="cd01949">
    <property type="entry name" value="GGDEF"/>
    <property type="match status" value="1"/>
</dbReference>
<dbReference type="PANTHER" id="PTHR45138">
    <property type="entry name" value="REGULATORY COMPONENTS OF SENSORY TRANSDUCTION SYSTEM"/>
    <property type="match status" value="1"/>
</dbReference>
<proteinExistence type="predicted"/>
<dbReference type="Pfam" id="PF00990">
    <property type="entry name" value="GGDEF"/>
    <property type="match status" value="1"/>
</dbReference>
<comment type="caution">
    <text evidence="3">The sequence shown here is derived from an EMBL/GenBank/DDBJ whole genome shotgun (WGS) entry which is preliminary data.</text>
</comment>
<dbReference type="SUPFAM" id="SSF55073">
    <property type="entry name" value="Nucleotide cyclase"/>
    <property type="match status" value="1"/>
</dbReference>
<dbReference type="SMART" id="SM00267">
    <property type="entry name" value="GGDEF"/>
    <property type="match status" value="1"/>
</dbReference>
<keyword evidence="1" id="KW-0472">Membrane</keyword>
<evidence type="ECO:0000313" key="3">
    <source>
        <dbReference type="EMBL" id="KRK39785.1"/>
    </source>
</evidence>
<dbReference type="GO" id="GO:0043709">
    <property type="term" value="P:cell adhesion involved in single-species biofilm formation"/>
    <property type="evidence" value="ECO:0007669"/>
    <property type="project" value="TreeGrafter"/>
</dbReference>
<dbReference type="PANTHER" id="PTHR45138:SF9">
    <property type="entry name" value="DIGUANYLATE CYCLASE DGCM-RELATED"/>
    <property type="match status" value="1"/>
</dbReference>
<keyword evidence="1" id="KW-0812">Transmembrane</keyword>
<feature type="transmembrane region" description="Helical" evidence="1">
    <location>
        <begin position="107"/>
        <end position="128"/>
    </location>
</feature>
<evidence type="ECO:0000256" key="1">
    <source>
        <dbReference type="SAM" id="Phobius"/>
    </source>
</evidence>
<feature type="transmembrane region" description="Helical" evidence="1">
    <location>
        <begin position="6"/>
        <end position="22"/>
    </location>
</feature>
<dbReference type="EMBL" id="AZDA01000039">
    <property type="protein sequence ID" value="KRK39785.1"/>
    <property type="molecule type" value="Genomic_DNA"/>
</dbReference>
<dbReference type="AlphaFoldDB" id="A0A0R1H193"/>
<dbReference type="PROSITE" id="PS50887">
    <property type="entry name" value="GGDEF"/>
    <property type="match status" value="1"/>
</dbReference>
<evidence type="ECO:0000313" key="4">
    <source>
        <dbReference type="Proteomes" id="UP000051461"/>
    </source>
</evidence>
<feature type="domain" description="GGDEF" evidence="2">
    <location>
        <begin position="234"/>
        <end position="371"/>
    </location>
</feature>
<reference evidence="3 4" key="1">
    <citation type="journal article" date="2015" name="Genome Announc.">
        <title>Expanding the biotechnology potential of lactobacilli through comparative genomics of 213 strains and associated genera.</title>
        <authorList>
            <person name="Sun Z."/>
            <person name="Harris H.M."/>
            <person name="McCann A."/>
            <person name="Guo C."/>
            <person name="Argimon S."/>
            <person name="Zhang W."/>
            <person name="Yang X."/>
            <person name="Jeffery I.B."/>
            <person name="Cooney J.C."/>
            <person name="Kagawa T.F."/>
            <person name="Liu W."/>
            <person name="Song Y."/>
            <person name="Salvetti E."/>
            <person name="Wrobel A."/>
            <person name="Rasinkangas P."/>
            <person name="Parkhill J."/>
            <person name="Rea M.C."/>
            <person name="O'Sullivan O."/>
            <person name="Ritari J."/>
            <person name="Douillard F.P."/>
            <person name="Paul Ross R."/>
            <person name="Yang R."/>
            <person name="Briner A.E."/>
            <person name="Felis G.E."/>
            <person name="de Vos W.M."/>
            <person name="Barrangou R."/>
            <person name="Klaenhammer T.R."/>
            <person name="Caufield P.W."/>
            <person name="Cui Y."/>
            <person name="Zhang H."/>
            <person name="O'Toole P.W."/>
        </authorList>
    </citation>
    <scope>NUCLEOTIDE SEQUENCE [LARGE SCALE GENOMIC DNA]</scope>
    <source>
        <strain evidence="3 4">DSM 20003</strain>
    </source>
</reference>
<dbReference type="InterPro" id="IPR000160">
    <property type="entry name" value="GGDEF_dom"/>
</dbReference>
<evidence type="ECO:0000259" key="2">
    <source>
        <dbReference type="PROSITE" id="PS50887"/>
    </source>
</evidence>
<dbReference type="GO" id="GO:0005886">
    <property type="term" value="C:plasma membrane"/>
    <property type="evidence" value="ECO:0007669"/>
    <property type="project" value="TreeGrafter"/>
</dbReference>
<accession>A0A0R1H193</accession>
<dbReference type="GO" id="GO:1902201">
    <property type="term" value="P:negative regulation of bacterial-type flagellum-dependent cell motility"/>
    <property type="evidence" value="ECO:0007669"/>
    <property type="project" value="TreeGrafter"/>
</dbReference>
<organism evidence="3 4">
    <name type="scientific">Loigolactobacillus bifermentans DSM 20003</name>
    <dbReference type="NCBI Taxonomy" id="1423726"/>
    <lineage>
        <taxon>Bacteria</taxon>
        <taxon>Bacillati</taxon>
        <taxon>Bacillota</taxon>
        <taxon>Bacilli</taxon>
        <taxon>Lactobacillales</taxon>
        <taxon>Lactobacillaceae</taxon>
        <taxon>Loigolactobacillus</taxon>
    </lineage>
</organism>
<dbReference type="PATRIC" id="fig|1423726.3.peg.2364"/>
<protein>
    <submittedName>
        <fullName evidence="3">Signal transduction diguanylate cyclase</fullName>
    </submittedName>
</protein>
<dbReference type="OrthoDB" id="9759607at2"/>
<dbReference type="Gene3D" id="3.30.70.270">
    <property type="match status" value="1"/>
</dbReference>
<keyword evidence="4" id="KW-1185">Reference proteome</keyword>
<dbReference type="InterPro" id="IPR029787">
    <property type="entry name" value="Nucleotide_cyclase"/>
</dbReference>
<feature type="transmembrane region" description="Helical" evidence="1">
    <location>
        <begin position="43"/>
        <end position="61"/>
    </location>
</feature>
<name>A0A0R1H193_9LACO</name>
<dbReference type="GO" id="GO:0052621">
    <property type="term" value="F:diguanylate cyclase activity"/>
    <property type="evidence" value="ECO:0007669"/>
    <property type="project" value="TreeGrafter"/>
</dbReference>
<dbReference type="NCBIfam" id="TIGR00254">
    <property type="entry name" value="GGDEF"/>
    <property type="match status" value="1"/>
</dbReference>
<dbReference type="InterPro" id="IPR050469">
    <property type="entry name" value="Diguanylate_Cyclase"/>
</dbReference>
<keyword evidence="1" id="KW-1133">Transmembrane helix</keyword>
<dbReference type="InterPro" id="IPR043128">
    <property type="entry name" value="Rev_trsase/Diguanyl_cyclase"/>
</dbReference>
<gene>
    <name evidence="3" type="ORF">FC07_GL002278</name>
</gene>
<dbReference type="Proteomes" id="UP000051461">
    <property type="component" value="Unassembled WGS sequence"/>
</dbReference>